<comment type="caution">
    <text evidence="1">The sequence shown here is derived from an EMBL/GenBank/DDBJ whole genome shotgun (WGS) entry which is preliminary data.</text>
</comment>
<protein>
    <submittedName>
        <fullName evidence="1">Uncharacterized protein</fullName>
    </submittedName>
</protein>
<proteinExistence type="predicted"/>
<accession>A0ABQ5BAY9</accession>
<keyword evidence="2" id="KW-1185">Reference proteome</keyword>
<reference evidence="1" key="1">
    <citation type="journal article" date="2022" name="Int. J. Mol. Sci.">
        <title>Draft Genome of Tanacetum Coccineum: Genomic Comparison of Closely Related Tanacetum-Family Plants.</title>
        <authorList>
            <person name="Yamashiro T."/>
            <person name="Shiraishi A."/>
            <person name="Nakayama K."/>
            <person name="Satake H."/>
        </authorList>
    </citation>
    <scope>NUCLEOTIDE SEQUENCE</scope>
</reference>
<sequence>MDDMIQPLIPQPIHTTPPDKYYVASATKSILDELLEEFGDEILNITVVDEETDFNPTRDIEELERLITTDHESSFTEIKVLSCIVKTNVEHETFIRQMNALSRLSQSAKSSTKTARMLLVILACDYVKKSSAD</sequence>
<organism evidence="1 2">
    <name type="scientific">Tanacetum coccineum</name>
    <dbReference type="NCBI Taxonomy" id="301880"/>
    <lineage>
        <taxon>Eukaryota</taxon>
        <taxon>Viridiplantae</taxon>
        <taxon>Streptophyta</taxon>
        <taxon>Embryophyta</taxon>
        <taxon>Tracheophyta</taxon>
        <taxon>Spermatophyta</taxon>
        <taxon>Magnoliopsida</taxon>
        <taxon>eudicotyledons</taxon>
        <taxon>Gunneridae</taxon>
        <taxon>Pentapetalae</taxon>
        <taxon>asterids</taxon>
        <taxon>campanulids</taxon>
        <taxon>Asterales</taxon>
        <taxon>Asteraceae</taxon>
        <taxon>Asteroideae</taxon>
        <taxon>Anthemideae</taxon>
        <taxon>Anthemidinae</taxon>
        <taxon>Tanacetum</taxon>
    </lineage>
</organism>
<evidence type="ECO:0000313" key="2">
    <source>
        <dbReference type="Proteomes" id="UP001151760"/>
    </source>
</evidence>
<evidence type="ECO:0000313" key="1">
    <source>
        <dbReference type="EMBL" id="GJT12030.1"/>
    </source>
</evidence>
<name>A0ABQ5BAY9_9ASTR</name>
<dbReference type="EMBL" id="BQNB010013115">
    <property type="protein sequence ID" value="GJT12030.1"/>
    <property type="molecule type" value="Genomic_DNA"/>
</dbReference>
<dbReference type="Proteomes" id="UP001151760">
    <property type="component" value="Unassembled WGS sequence"/>
</dbReference>
<gene>
    <name evidence="1" type="ORF">Tco_0859072</name>
</gene>
<reference evidence="1" key="2">
    <citation type="submission" date="2022-01" db="EMBL/GenBank/DDBJ databases">
        <authorList>
            <person name="Yamashiro T."/>
            <person name="Shiraishi A."/>
            <person name="Satake H."/>
            <person name="Nakayama K."/>
        </authorList>
    </citation>
    <scope>NUCLEOTIDE SEQUENCE</scope>
</reference>